<dbReference type="AlphaFoldDB" id="A0AAE3G2A8"/>
<reference evidence="2" key="1">
    <citation type="submission" date="2022-03" db="EMBL/GenBank/DDBJ databases">
        <title>Genomic Encyclopedia of Type Strains, Phase III (KMG-III): the genomes of soil and plant-associated and newly described type strains.</title>
        <authorList>
            <person name="Whitman W."/>
        </authorList>
    </citation>
    <scope>NUCLEOTIDE SEQUENCE</scope>
    <source>
        <strain evidence="2">ANL 6-2</strain>
    </source>
</reference>
<dbReference type="Proteomes" id="UP001205843">
    <property type="component" value="Unassembled WGS sequence"/>
</dbReference>
<proteinExistence type="predicted"/>
<feature type="region of interest" description="Disordered" evidence="1">
    <location>
        <begin position="92"/>
        <end position="112"/>
    </location>
</feature>
<accession>A0AAE3G2A8</accession>
<dbReference type="EMBL" id="JALJXV010000003">
    <property type="protein sequence ID" value="MCP1674515.1"/>
    <property type="molecule type" value="Genomic_DNA"/>
</dbReference>
<feature type="compositionally biased region" description="Basic and acidic residues" evidence="1">
    <location>
        <begin position="97"/>
        <end position="112"/>
    </location>
</feature>
<organism evidence="2 3">
    <name type="scientific">Natronocella acetinitrilica</name>
    <dbReference type="NCBI Taxonomy" id="414046"/>
    <lineage>
        <taxon>Bacteria</taxon>
        <taxon>Pseudomonadati</taxon>
        <taxon>Pseudomonadota</taxon>
        <taxon>Gammaproteobacteria</taxon>
        <taxon>Chromatiales</taxon>
        <taxon>Ectothiorhodospiraceae</taxon>
        <taxon>Natronocella</taxon>
    </lineage>
</organism>
<keyword evidence="3" id="KW-1185">Reference proteome</keyword>
<sequence>MTANALSSEQLAIIDRMTANLPQGLHVDYRGSARHFHGVLTNLESNGRMIQVTVAERDATKPGMMVISPVVLPAMGRAVLTIVRENGTRDQVVGEIDASRPGRRPEDRQGEPRYFSEFRVARRCAA</sequence>
<gene>
    <name evidence="2" type="ORF">J2T57_001617</name>
</gene>
<protein>
    <submittedName>
        <fullName evidence="2">Uncharacterized protein</fullName>
    </submittedName>
</protein>
<evidence type="ECO:0000313" key="3">
    <source>
        <dbReference type="Proteomes" id="UP001205843"/>
    </source>
</evidence>
<evidence type="ECO:0000256" key="1">
    <source>
        <dbReference type="SAM" id="MobiDB-lite"/>
    </source>
</evidence>
<comment type="caution">
    <text evidence="2">The sequence shown here is derived from an EMBL/GenBank/DDBJ whole genome shotgun (WGS) entry which is preliminary data.</text>
</comment>
<evidence type="ECO:0000313" key="2">
    <source>
        <dbReference type="EMBL" id="MCP1674515.1"/>
    </source>
</evidence>
<dbReference type="RefSeq" id="WP_253476567.1">
    <property type="nucleotide sequence ID" value="NZ_JALJXV010000003.1"/>
</dbReference>
<name>A0AAE3G2A8_9GAMM</name>